<dbReference type="InterPro" id="IPR034660">
    <property type="entry name" value="DinB/YfiT-like"/>
</dbReference>
<evidence type="ECO:0000259" key="1">
    <source>
        <dbReference type="Pfam" id="PF11716"/>
    </source>
</evidence>
<reference evidence="3" key="1">
    <citation type="submission" date="2016-10" db="EMBL/GenBank/DDBJ databases">
        <authorList>
            <person name="Varghese N."/>
            <person name="Submissions S."/>
        </authorList>
    </citation>
    <scope>NUCLEOTIDE SEQUENCE [LARGE SCALE GENOMIC DNA]</scope>
    <source>
        <strain evidence="3">CGMCC 4.6825</strain>
    </source>
</reference>
<dbReference type="EMBL" id="FOGO01000002">
    <property type="protein sequence ID" value="SER54763.1"/>
    <property type="molecule type" value="Genomic_DNA"/>
</dbReference>
<evidence type="ECO:0000313" key="3">
    <source>
        <dbReference type="Proteomes" id="UP000182841"/>
    </source>
</evidence>
<keyword evidence="3" id="KW-1185">Reference proteome</keyword>
<dbReference type="InterPro" id="IPR017520">
    <property type="entry name" value="CHP03086"/>
</dbReference>
<dbReference type="NCBIfam" id="TIGR03086">
    <property type="entry name" value="TIGR03086 family metal-binding protein"/>
    <property type="match status" value="1"/>
</dbReference>
<feature type="domain" description="Mycothiol-dependent maleylpyruvate isomerase metal-binding" evidence="1">
    <location>
        <begin position="15"/>
        <end position="137"/>
    </location>
</feature>
<dbReference type="InterPro" id="IPR024344">
    <property type="entry name" value="MDMPI_metal-binding"/>
</dbReference>
<sequence length="205" mass="21604">MSSTPAIPDPRPLYARATAQLATLVAAVRPAQLDGPTPCTEYDVRSLLGHLVGGTRRISAVPGGGDGKGADVPEWTADVPAGQWPELFEDGRTRMSEAWADDALMETVVTVPWGRVPGRLALSGAVMETAAHTWDLARAIGWSGTLDEEVGRFALGVAQQAVPTAGRERLPFGEVREAPAGADGYGQLAAWLGRDPEWRAPAAAQ</sequence>
<dbReference type="InterPro" id="IPR017517">
    <property type="entry name" value="Maleyloyr_isom"/>
</dbReference>
<dbReference type="Gene3D" id="1.20.120.450">
    <property type="entry name" value="dinb family like domain"/>
    <property type="match status" value="1"/>
</dbReference>
<evidence type="ECO:0000313" key="2">
    <source>
        <dbReference type="EMBL" id="SER54763.1"/>
    </source>
</evidence>
<dbReference type="Pfam" id="PF11716">
    <property type="entry name" value="MDMPI_N"/>
    <property type="match status" value="1"/>
</dbReference>
<name>A0A1H9Q4I4_9ACTN</name>
<organism evidence="2 3">
    <name type="scientific">Streptomyces qinglanensis</name>
    <dbReference type="NCBI Taxonomy" id="943816"/>
    <lineage>
        <taxon>Bacteria</taxon>
        <taxon>Bacillati</taxon>
        <taxon>Actinomycetota</taxon>
        <taxon>Actinomycetes</taxon>
        <taxon>Kitasatosporales</taxon>
        <taxon>Streptomycetaceae</taxon>
        <taxon>Streptomyces</taxon>
    </lineage>
</organism>
<dbReference type="Proteomes" id="UP000182841">
    <property type="component" value="Unassembled WGS sequence"/>
</dbReference>
<dbReference type="STRING" id="943816.AN217_02955"/>
<dbReference type="AlphaFoldDB" id="A0A1H9Q4I4"/>
<dbReference type="RefSeq" id="WP_074999130.1">
    <property type="nucleotide sequence ID" value="NZ_FOGO01000002.1"/>
</dbReference>
<gene>
    <name evidence="2" type="ORF">SAMN05421870_102426</name>
</gene>
<proteinExistence type="predicted"/>
<dbReference type="GO" id="GO:0046872">
    <property type="term" value="F:metal ion binding"/>
    <property type="evidence" value="ECO:0007669"/>
    <property type="project" value="InterPro"/>
</dbReference>
<dbReference type="SUPFAM" id="SSF109854">
    <property type="entry name" value="DinB/YfiT-like putative metalloenzymes"/>
    <property type="match status" value="1"/>
</dbReference>
<protein>
    <submittedName>
        <fullName evidence="2">TIGR03086 family protein</fullName>
    </submittedName>
</protein>
<accession>A0A1H9Q4I4</accession>
<dbReference type="NCBIfam" id="TIGR03083">
    <property type="entry name" value="maleylpyruvate isomerase family mycothiol-dependent enzyme"/>
    <property type="match status" value="1"/>
</dbReference>